<gene>
    <name evidence="13" type="ORF">IAD15_02985</name>
</gene>
<feature type="transmembrane region" description="Helical" evidence="10">
    <location>
        <begin position="129"/>
        <end position="152"/>
    </location>
</feature>
<dbReference type="PANTHER" id="PTHR24221">
    <property type="entry name" value="ATP-BINDING CASSETTE SUB-FAMILY B"/>
    <property type="match status" value="1"/>
</dbReference>
<comment type="subcellular location">
    <subcellularLocation>
        <location evidence="1">Cell membrane</location>
        <topology evidence="1">Multi-pass membrane protein</topology>
    </subcellularLocation>
</comment>
<keyword evidence="8 10" id="KW-1133">Transmembrane helix</keyword>
<keyword evidence="6" id="KW-0645">Protease</keyword>
<dbReference type="AlphaFoldDB" id="A0A9D1L0G1"/>
<evidence type="ECO:0000256" key="9">
    <source>
        <dbReference type="ARBA" id="ARBA00023136"/>
    </source>
</evidence>
<dbReference type="SUPFAM" id="SSF52540">
    <property type="entry name" value="P-loop containing nucleoside triphosphate hydrolases"/>
    <property type="match status" value="1"/>
</dbReference>
<dbReference type="PROSITE" id="PS00211">
    <property type="entry name" value="ABC_TRANSPORTER_1"/>
    <property type="match status" value="1"/>
</dbReference>
<feature type="transmembrane region" description="Helical" evidence="10">
    <location>
        <begin position="250"/>
        <end position="267"/>
    </location>
</feature>
<evidence type="ECO:0000256" key="10">
    <source>
        <dbReference type="SAM" id="Phobius"/>
    </source>
</evidence>
<keyword evidence="5" id="KW-0547">Nucleotide-binding</keyword>
<dbReference type="GO" id="GO:0005886">
    <property type="term" value="C:plasma membrane"/>
    <property type="evidence" value="ECO:0007669"/>
    <property type="project" value="UniProtKB-SubCell"/>
</dbReference>
<dbReference type="Gene3D" id="3.40.50.300">
    <property type="entry name" value="P-loop containing nucleotide triphosphate hydrolases"/>
    <property type="match status" value="1"/>
</dbReference>
<evidence type="ECO:0000256" key="7">
    <source>
        <dbReference type="ARBA" id="ARBA00022840"/>
    </source>
</evidence>
<keyword evidence="3" id="KW-1003">Cell membrane</keyword>
<dbReference type="Pfam" id="PF00664">
    <property type="entry name" value="ABC_membrane"/>
    <property type="match status" value="1"/>
</dbReference>
<reference evidence="13" key="2">
    <citation type="journal article" date="2021" name="PeerJ">
        <title>Extensive microbial diversity within the chicken gut microbiome revealed by metagenomics and culture.</title>
        <authorList>
            <person name="Gilroy R."/>
            <person name="Ravi A."/>
            <person name="Getino M."/>
            <person name="Pursley I."/>
            <person name="Horton D.L."/>
            <person name="Alikhan N.F."/>
            <person name="Baker D."/>
            <person name="Gharbi K."/>
            <person name="Hall N."/>
            <person name="Watson M."/>
            <person name="Adriaenssens E.M."/>
            <person name="Foster-Nyarko E."/>
            <person name="Jarju S."/>
            <person name="Secka A."/>
            <person name="Antonio M."/>
            <person name="Oren A."/>
            <person name="Chaudhuri R.R."/>
            <person name="La Ragione R."/>
            <person name="Hildebrand F."/>
            <person name="Pallen M.J."/>
        </authorList>
    </citation>
    <scope>NUCLEOTIDE SEQUENCE</scope>
    <source>
        <strain evidence="13">CHK195-11698</strain>
    </source>
</reference>
<keyword evidence="6" id="KW-0788">Thiol protease</keyword>
<name>A0A9D1L0G1_9FIRM</name>
<proteinExistence type="predicted"/>
<dbReference type="EMBL" id="DVMJ01000020">
    <property type="protein sequence ID" value="HIU13016.1"/>
    <property type="molecule type" value="Genomic_DNA"/>
</dbReference>
<dbReference type="PROSITE" id="PS50929">
    <property type="entry name" value="ABC_TM1F"/>
    <property type="match status" value="1"/>
</dbReference>
<evidence type="ECO:0000256" key="5">
    <source>
        <dbReference type="ARBA" id="ARBA00022741"/>
    </source>
</evidence>
<keyword evidence="2" id="KW-0813">Transport</keyword>
<sequence length="560" mass="61894">MKCFQYTLWDMTRRLFRKAIPIKKELIISTLASLVGNLAQMGLVGFGALLLLGQSVVLAIIGMVSSALAIVICRYLEGVISHAGAYRLLSSMRVDLFSKIDALAPSRLLDREKGDILNIAVSDIETIEFFFAHTIGPMLTVILLPCLTLGIAFCYDPLFALCLVPIYLFVGVLFPLLAIRAGRQIGMTYRERLGKLKSLVLESVYGLKDIQIFGYGQKRMTIIDEKTQQINQAAHGLTLHRQIVQAAPTFFVYLARILIMLVASYLVSQGKSPLQGTVVLSLIVMASLSSTQSLTTVVSSLLETYGAAERLFLIEDAEPAVKEDPLAKDCGPVESIRFEDVSFQYASDRAKVLDHFSLQITQGERLGIMGESGMGKSTILHLLLHFYEPDQGRILINGLPLSKISMNSLRQRLILVSQETFLCNDTIAHNIALGKPEATLKKIQIAAQKAGIHDWIMTLEKGYETSLGEMASRLSGGERQRLGIARALLMEPDVLIMDEPTSSLDVFHEMELLGTLDQLGEKMTVIIVSHRPSTLTHCDRIVQLKDGKQQKTSKKQVSLL</sequence>
<feature type="transmembrane region" description="Helical" evidence="10">
    <location>
        <begin position="26"/>
        <end position="50"/>
    </location>
</feature>
<feature type="transmembrane region" description="Helical" evidence="10">
    <location>
        <begin position="56"/>
        <end position="76"/>
    </location>
</feature>
<evidence type="ECO:0000256" key="8">
    <source>
        <dbReference type="ARBA" id="ARBA00022989"/>
    </source>
</evidence>
<dbReference type="PANTHER" id="PTHR24221:SF654">
    <property type="entry name" value="ATP-BINDING CASSETTE SUB-FAMILY B MEMBER 6"/>
    <property type="match status" value="1"/>
</dbReference>
<dbReference type="SUPFAM" id="SSF90123">
    <property type="entry name" value="ABC transporter transmembrane region"/>
    <property type="match status" value="1"/>
</dbReference>
<evidence type="ECO:0000313" key="13">
    <source>
        <dbReference type="EMBL" id="HIU13016.1"/>
    </source>
</evidence>
<dbReference type="Proteomes" id="UP000824175">
    <property type="component" value="Unassembled WGS sequence"/>
</dbReference>
<evidence type="ECO:0000256" key="1">
    <source>
        <dbReference type="ARBA" id="ARBA00004651"/>
    </source>
</evidence>
<evidence type="ECO:0000256" key="6">
    <source>
        <dbReference type="ARBA" id="ARBA00022807"/>
    </source>
</evidence>
<comment type="caution">
    <text evidence="13">The sequence shown here is derived from an EMBL/GenBank/DDBJ whole genome shotgun (WGS) entry which is preliminary data.</text>
</comment>
<feature type="transmembrane region" description="Helical" evidence="10">
    <location>
        <begin position="158"/>
        <end position="179"/>
    </location>
</feature>
<feature type="domain" description="ABC transmembrane type-1" evidence="12">
    <location>
        <begin position="26"/>
        <end position="303"/>
    </location>
</feature>
<organism evidence="13 14">
    <name type="scientific">Candidatus Fimiplasma intestinipullorum</name>
    <dbReference type="NCBI Taxonomy" id="2840825"/>
    <lineage>
        <taxon>Bacteria</taxon>
        <taxon>Bacillati</taxon>
        <taxon>Bacillota</taxon>
        <taxon>Clostridia</taxon>
        <taxon>Eubacteriales</taxon>
        <taxon>Candidatus Fimiplasma</taxon>
    </lineage>
</organism>
<dbReference type="InterPro" id="IPR003593">
    <property type="entry name" value="AAA+_ATPase"/>
</dbReference>
<evidence type="ECO:0000256" key="2">
    <source>
        <dbReference type="ARBA" id="ARBA00022448"/>
    </source>
</evidence>
<dbReference type="InterPro" id="IPR027417">
    <property type="entry name" value="P-loop_NTPase"/>
</dbReference>
<dbReference type="PROSITE" id="PS50893">
    <property type="entry name" value="ABC_TRANSPORTER_2"/>
    <property type="match status" value="1"/>
</dbReference>
<dbReference type="InterPro" id="IPR036640">
    <property type="entry name" value="ABC1_TM_sf"/>
</dbReference>
<dbReference type="InterPro" id="IPR011527">
    <property type="entry name" value="ABC1_TM_dom"/>
</dbReference>
<dbReference type="Gene3D" id="1.20.1560.10">
    <property type="entry name" value="ABC transporter type 1, transmembrane domain"/>
    <property type="match status" value="1"/>
</dbReference>
<evidence type="ECO:0000256" key="3">
    <source>
        <dbReference type="ARBA" id="ARBA00022475"/>
    </source>
</evidence>
<reference evidence="13" key="1">
    <citation type="submission" date="2020-10" db="EMBL/GenBank/DDBJ databases">
        <authorList>
            <person name="Gilroy R."/>
        </authorList>
    </citation>
    <scope>NUCLEOTIDE SEQUENCE</scope>
    <source>
        <strain evidence="13">CHK195-11698</strain>
    </source>
</reference>
<keyword evidence="4 10" id="KW-0812">Transmembrane</keyword>
<evidence type="ECO:0000259" key="12">
    <source>
        <dbReference type="PROSITE" id="PS50929"/>
    </source>
</evidence>
<dbReference type="GO" id="GO:0140359">
    <property type="term" value="F:ABC-type transporter activity"/>
    <property type="evidence" value="ECO:0007669"/>
    <property type="project" value="InterPro"/>
</dbReference>
<evidence type="ECO:0000313" key="14">
    <source>
        <dbReference type="Proteomes" id="UP000824175"/>
    </source>
</evidence>
<dbReference type="GO" id="GO:0016887">
    <property type="term" value="F:ATP hydrolysis activity"/>
    <property type="evidence" value="ECO:0007669"/>
    <property type="project" value="InterPro"/>
</dbReference>
<keyword evidence="7 13" id="KW-0067">ATP-binding</keyword>
<feature type="domain" description="ABC transporter" evidence="11">
    <location>
        <begin position="336"/>
        <end position="560"/>
    </location>
</feature>
<keyword evidence="9 10" id="KW-0472">Membrane</keyword>
<dbReference type="GO" id="GO:0005524">
    <property type="term" value="F:ATP binding"/>
    <property type="evidence" value="ECO:0007669"/>
    <property type="project" value="UniProtKB-KW"/>
</dbReference>
<dbReference type="SMART" id="SM00382">
    <property type="entry name" value="AAA"/>
    <property type="match status" value="1"/>
</dbReference>
<keyword evidence="6" id="KW-0378">Hydrolase</keyword>
<dbReference type="FunFam" id="3.40.50.300:FF:000299">
    <property type="entry name" value="ABC transporter ATP-binding protein/permease"/>
    <property type="match status" value="1"/>
</dbReference>
<dbReference type="InterPro" id="IPR017871">
    <property type="entry name" value="ABC_transporter-like_CS"/>
</dbReference>
<dbReference type="GO" id="GO:0008234">
    <property type="term" value="F:cysteine-type peptidase activity"/>
    <property type="evidence" value="ECO:0007669"/>
    <property type="project" value="UniProtKB-KW"/>
</dbReference>
<evidence type="ECO:0000256" key="4">
    <source>
        <dbReference type="ARBA" id="ARBA00022692"/>
    </source>
</evidence>
<evidence type="ECO:0000259" key="11">
    <source>
        <dbReference type="PROSITE" id="PS50893"/>
    </source>
</evidence>
<dbReference type="Pfam" id="PF00005">
    <property type="entry name" value="ABC_tran"/>
    <property type="match status" value="1"/>
</dbReference>
<dbReference type="InterPro" id="IPR039421">
    <property type="entry name" value="Type_1_exporter"/>
</dbReference>
<accession>A0A9D1L0G1</accession>
<protein>
    <submittedName>
        <fullName evidence="13">ABC transporter ATP-binding protein</fullName>
    </submittedName>
</protein>
<dbReference type="InterPro" id="IPR003439">
    <property type="entry name" value="ABC_transporter-like_ATP-bd"/>
</dbReference>